<feature type="transmembrane region" description="Helical" evidence="2">
    <location>
        <begin position="12"/>
        <end position="31"/>
    </location>
</feature>
<dbReference type="OrthoDB" id="10248398at2759"/>
<reference evidence="5 6" key="2">
    <citation type="submission" date="2018-11" db="EMBL/GenBank/DDBJ databases">
        <authorList>
            <consortium name="Pathogen Informatics"/>
        </authorList>
    </citation>
    <scope>NUCLEOTIDE SEQUENCE [LARGE SCALE GENOMIC DNA]</scope>
    <source>
        <strain evidence="5 6">NST_G2</strain>
    </source>
</reference>
<gene>
    <name evidence="5" type="ORF">SSLN_LOCUS15909</name>
</gene>
<dbReference type="Proteomes" id="UP000275846">
    <property type="component" value="Unassembled WGS sequence"/>
</dbReference>
<dbReference type="PANTHER" id="PTHR12925:SF0">
    <property type="entry name" value="PROTEIN HIKESHI"/>
    <property type="match status" value="1"/>
</dbReference>
<dbReference type="PANTHER" id="PTHR12925">
    <property type="entry name" value="HIKESHI FAMILY MEMBER"/>
    <property type="match status" value="1"/>
</dbReference>
<dbReference type="GO" id="GO:0030544">
    <property type="term" value="F:Hsp70 protein binding"/>
    <property type="evidence" value="ECO:0007669"/>
    <property type="project" value="TreeGrafter"/>
</dbReference>
<organism evidence="7">
    <name type="scientific">Schistocephalus solidus</name>
    <name type="common">Tapeworm</name>
    <dbReference type="NCBI Taxonomy" id="70667"/>
    <lineage>
        <taxon>Eukaryota</taxon>
        <taxon>Metazoa</taxon>
        <taxon>Spiralia</taxon>
        <taxon>Lophotrochozoa</taxon>
        <taxon>Platyhelminthes</taxon>
        <taxon>Cestoda</taxon>
        <taxon>Eucestoda</taxon>
        <taxon>Diphyllobothriidea</taxon>
        <taxon>Diphyllobothriidae</taxon>
        <taxon>Schistocephalus</taxon>
    </lineage>
</organism>
<feature type="domain" description="Hikeshi-like N-terminal" evidence="3">
    <location>
        <begin position="23"/>
        <end position="153"/>
    </location>
</feature>
<keyword evidence="2" id="KW-0812">Transmembrane</keyword>
<dbReference type="GO" id="GO:0006606">
    <property type="term" value="P:protein import into nucleus"/>
    <property type="evidence" value="ECO:0007669"/>
    <property type="project" value="TreeGrafter"/>
</dbReference>
<protein>
    <submittedName>
        <fullName evidence="7">DUF775 domain-containing protein</fullName>
    </submittedName>
</protein>
<dbReference type="WBParaSite" id="SSLN_0001651201-mRNA-1">
    <property type="protein sequence ID" value="SSLN_0001651201-mRNA-1"/>
    <property type="gene ID" value="SSLN_0001651201"/>
</dbReference>
<dbReference type="InterPro" id="IPR031318">
    <property type="entry name" value="OPI10"/>
</dbReference>
<dbReference type="GO" id="GO:0061608">
    <property type="term" value="F:nuclear import signal receptor activity"/>
    <property type="evidence" value="ECO:0007669"/>
    <property type="project" value="TreeGrafter"/>
</dbReference>
<dbReference type="STRING" id="70667.A0A183THG1"/>
<dbReference type="Pfam" id="PF05603">
    <property type="entry name" value="Hikeshi-like_N"/>
    <property type="match status" value="1"/>
</dbReference>
<dbReference type="Pfam" id="PF21057">
    <property type="entry name" value="Hikeshi-like_C"/>
    <property type="match status" value="1"/>
</dbReference>
<accession>A0A183THG1</accession>
<comment type="similarity">
    <text evidence="1">Belongs to the OPI10 family.</text>
</comment>
<dbReference type="InterPro" id="IPR048364">
    <property type="entry name" value="Hikeshi-like_C"/>
</dbReference>
<proteinExistence type="inferred from homology"/>
<evidence type="ECO:0000313" key="6">
    <source>
        <dbReference type="Proteomes" id="UP000275846"/>
    </source>
</evidence>
<name>A0A183THG1_SCHSO</name>
<dbReference type="InterPro" id="IPR008493">
    <property type="entry name" value="Hikeshi-like_N"/>
</dbReference>
<dbReference type="EMBL" id="UYSU01040435">
    <property type="protein sequence ID" value="VDM02295.1"/>
    <property type="molecule type" value="Genomic_DNA"/>
</dbReference>
<evidence type="ECO:0000313" key="7">
    <source>
        <dbReference type="WBParaSite" id="SSLN_0001651201-mRNA-1"/>
    </source>
</evidence>
<dbReference type="AlphaFoldDB" id="A0A183THG1"/>
<evidence type="ECO:0000256" key="1">
    <source>
        <dbReference type="ARBA" id="ARBA00006623"/>
    </source>
</evidence>
<evidence type="ECO:0000259" key="4">
    <source>
        <dbReference type="Pfam" id="PF21057"/>
    </source>
</evidence>
<keyword evidence="2" id="KW-0472">Membrane</keyword>
<evidence type="ECO:0000256" key="2">
    <source>
        <dbReference type="SAM" id="Phobius"/>
    </source>
</evidence>
<keyword evidence="6" id="KW-1185">Reference proteome</keyword>
<evidence type="ECO:0000313" key="5">
    <source>
        <dbReference type="EMBL" id="VDM02295.1"/>
    </source>
</evidence>
<reference evidence="7" key="1">
    <citation type="submission" date="2016-06" db="UniProtKB">
        <authorList>
            <consortium name="WormBaseParasite"/>
        </authorList>
    </citation>
    <scope>IDENTIFICATION</scope>
</reference>
<sequence>MYTKLWSIPNIYGFIVSLIYCHVVTDFAIVADGKFLFGLPSLENSNHLVVFLTGQTSLPEGYGAAGILNLALICKVHFGFIDQGVTSWYYLGFLLNERPSAIYKVSGLKPMAESIVPSPFGDLSLVTPNDSVMAQLGISIEPLSELVTQTPAVNSVVSQDGKEGAMRFTQFAAENLYNFASGCAVEIPGSSQPVVPLSTIQQWYVATQRKLLLNPDFWKK</sequence>
<evidence type="ECO:0000259" key="3">
    <source>
        <dbReference type="Pfam" id="PF05603"/>
    </source>
</evidence>
<feature type="domain" description="Hikeshi-like C-terminal" evidence="4">
    <location>
        <begin position="168"/>
        <end position="220"/>
    </location>
</feature>
<keyword evidence="2" id="KW-1133">Transmembrane helix</keyword>
<dbReference type="GO" id="GO:0005634">
    <property type="term" value="C:nucleus"/>
    <property type="evidence" value="ECO:0007669"/>
    <property type="project" value="TreeGrafter"/>
</dbReference>
<dbReference type="GO" id="GO:0005829">
    <property type="term" value="C:cytosol"/>
    <property type="evidence" value="ECO:0007669"/>
    <property type="project" value="TreeGrafter"/>
</dbReference>